<dbReference type="CDD" id="cd03768">
    <property type="entry name" value="SR_ResInv"/>
    <property type="match status" value="1"/>
</dbReference>
<keyword evidence="2" id="KW-0233">DNA recombination</keyword>
<evidence type="ECO:0000313" key="5">
    <source>
        <dbReference type="EMBL" id="OYR71583.1"/>
    </source>
</evidence>
<dbReference type="InterPro" id="IPR006119">
    <property type="entry name" value="Resolv_N"/>
</dbReference>
<dbReference type="Gene3D" id="3.40.50.1390">
    <property type="entry name" value="Resolvase, N-terminal catalytic domain"/>
    <property type="match status" value="1"/>
</dbReference>
<dbReference type="SMART" id="SM00857">
    <property type="entry name" value="Resolvase"/>
    <property type="match status" value="1"/>
</dbReference>
<dbReference type="InterPro" id="IPR036162">
    <property type="entry name" value="Resolvase-like_N_sf"/>
</dbReference>
<dbReference type="OrthoDB" id="24728at2157"/>
<reference evidence="5 6" key="1">
    <citation type="journal article" date="2014" name="Front. Microbiol.">
        <title>Population and genomic analysis of the genus Halorubrum.</title>
        <authorList>
            <person name="Fullmer M.S."/>
            <person name="Soucy S.M."/>
            <person name="Swithers K.S."/>
            <person name="Makkay A.M."/>
            <person name="Wheeler R."/>
            <person name="Ventosa A."/>
            <person name="Gogarten J.P."/>
            <person name="Papke R.T."/>
        </authorList>
    </citation>
    <scope>NUCLEOTIDE SEQUENCE [LARGE SCALE GENOMIC DNA]</scope>
    <source>
        <strain evidence="5 6">G37</strain>
    </source>
</reference>
<evidence type="ECO:0000259" key="4">
    <source>
        <dbReference type="PROSITE" id="PS51736"/>
    </source>
</evidence>
<sequence>MAEIAAYVRRSTDDQTDSHQLEAIRDWATSHDIDIADIDIFSEQASGADSEREAFGELVDEVEAGEFDTVVVWEISRIARRGLDAQRFFAACEESDTVIEVTDGAISRIEPDGTNRMIADIIASVAAQERRALIRRTEAGLERARAEGKWIGAPPTGYIVHDGRLAPNQSPDYEAGETGYLDVVHALEAIDDGASYRATASETPNVTRQTLAKIDQDDELRARYLEPETVDDDRIPASEMLRRKRAEDKQEREERFD</sequence>
<feature type="region of interest" description="Disordered" evidence="3">
    <location>
        <begin position="223"/>
        <end position="257"/>
    </location>
</feature>
<dbReference type="PROSITE" id="PS51736">
    <property type="entry name" value="RECOMBINASES_3"/>
    <property type="match status" value="1"/>
</dbReference>
<dbReference type="GO" id="GO:0000150">
    <property type="term" value="F:DNA strand exchange activity"/>
    <property type="evidence" value="ECO:0007669"/>
    <property type="project" value="InterPro"/>
</dbReference>
<feature type="domain" description="Resolvase/invertase-type recombinase catalytic" evidence="4">
    <location>
        <begin position="3"/>
        <end position="148"/>
    </location>
</feature>
<dbReference type="Pfam" id="PF00239">
    <property type="entry name" value="Resolvase"/>
    <property type="match status" value="1"/>
</dbReference>
<dbReference type="PANTHER" id="PTHR30461:SF2">
    <property type="entry name" value="SERINE RECOMBINASE PINE-RELATED"/>
    <property type="match status" value="1"/>
</dbReference>
<accession>A0A256JSJ3</accession>
<evidence type="ECO:0000256" key="1">
    <source>
        <dbReference type="ARBA" id="ARBA00023125"/>
    </source>
</evidence>
<dbReference type="Proteomes" id="UP000216758">
    <property type="component" value="Unassembled WGS sequence"/>
</dbReference>
<proteinExistence type="predicted"/>
<feature type="compositionally biased region" description="Basic and acidic residues" evidence="3">
    <location>
        <begin position="245"/>
        <end position="257"/>
    </location>
</feature>
<dbReference type="RefSeq" id="WP_094582791.1">
    <property type="nucleotide sequence ID" value="NZ_NHPB01000031.1"/>
</dbReference>
<evidence type="ECO:0000313" key="6">
    <source>
        <dbReference type="Proteomes" id="UP000216758"/>
    </source>
</evidence>
<evidence type="ECO:0000256" key="2">
    <source>
        <dbReference type="ARBA" id="ARBA00023172"/>
    </source>
</evidence>
<gene>
    <name evidence="5" type="ORF">DJ78_05050</name>
</gene>
<organism evidence="5 6">
    <name type="scientific">Halorubrum ezzemoulense</name>
    <name type="common">Halorubrum chaoviator</name>
    <dbReference type="NCBI Taxonomy" id="337243"/>
    <lineage>
        <taxon>Archaea</taxon>
        <taxon>Methanobacteriati</taxon>
        <taxon>Methanobacteriota</taxon>
        <taxon>Stenosarchaea group</taxon>
        <taxon>Halobacteria</taxon>
        <taxon>Halobacteriales</taxon>
        <taxon>Haloferacaceae</taxon>
        <taxon>Halorubrum</taxon>
    </lineage>
</organism>
<comment type="caution">
    <text evidence="5">The sequence shown here is derived from an EMBL/GenBank/DDBJ whole genome shotgun (WGS) entry which is preliminary data.</text>
</comment>
<protein>
    <submittedName>
        <fullName evidence="5">Resolvase</fullName>
    </submittedName>
</protein>
<keyword evidence="1" id="KW-0238">DNA-binding</keyword>
<feature type="compositionally biased region" description="Basic and acidic residues" evidence="3">
    <location>
        <begin position="223"/>
        <end position="236"/>
    </location>
</feature>
<dbReference type="GO" id="GO:0003677">
    <property type="term" value="F:DNA binding"/>
    <property type="evidence" value="ECO:0007669"/>
    <property type="project" value="UniProtKB-KW"/>
</dbReference>
<dbReference type="InterPro" id="IPR050639">
    <property type="entry name" value="SSR_resolvase"/>
</dbReference>
<dbReference type="EMBL" id="NHPB01000031">
    <property type="protein sequence ID" value="OYR71583.1"/>
    <property type="molecule type" value="Genomic_DNA"/>
</dbReference>
<evidence type="ECO:0000256" key="3">
    <source>
        <dbReference type="SAM" id="MobiDB-lite"/>
    </source>
</evidence>
<name>A0A256JSJ3_HALEZ</name>
<dbReference type="PANTHER" id="PTHR30461">
    <property type="entry name" value="DNA-INVERTASE FROM LAMBDOID PROPHAGE"/>
    <property type="match status" value="1"/>
</dbReference>
<dbReference type="SUPFAM" id="SSF53041">
    <property type="entry name" value="Resolvase-like"/>
    <property type="match status" value="1"/>
</dbReference>
<dbReference type="AlphaFoldDB" id="A0A256JSJ3"/>